<organism evidence="2 3">
    <name type="scientific">Stutzerimonas stutzeri (strain ATCC 17588 / DSM 5190 / CCUG 11256 / JCM 5965 / LMG 11199 / NBRC 14165 / NCIMB 11358 / Stanier 221)</name>
    <name type="common">Pseudomonas stutzeri</name>
    <dbReference type="NCBI Taxonomy" id="96563"/>
    <lineage>
        <taxon>Bacteria</taxon>
        <taxon>Pseudomonadati</taxon>
        <taxon>Pseudomonadota</taxon>
        <taxon>Gammaproteobacteria</taxon>
        <taxon>Pseudomonadales</taxon>
        <taxon>Pseudomonadaceae</taxon>
        <taxon>Stutzerimonas</taxon>
    </lineage>
</organism>
<sequence>MRARRGHPQIGSKTSKEREYAGEKRMVVAACRGGDHATTGRSLQNPVQ</sequence>
<dbReference type="EMBL" id="CP002881">
    <property type="protein sequence ID" value="AEJ07295.1"/>
    <property type="molecule type" value="Genomic_DNA"/>
</dbReference>
<protein>
    <submittedName>
        <fullName evidence="2">Uncharacterized protein</fullName>
    </submittedName>
</protein>
<proteinExistence type="predicted"/>
<reference evidence="2 3" key="1">
    <citation type="journal article" date="2011" name="J. Bacteriol.">
        <title>Complete Genome Sequence of the Type Strain Pseudomonas stutzeri CGMCC 1.1803.</title>
        <authorList>
            <person name="Chen M."/>
            <person name="Yan Y."/>
            <person name="Zhang W."/>
            <person name="Lu W."/>
            <person name="Wang J."/>
            <person name="Ping S."/>
            <person name="Lin M."/>
        </authorList>
    </citation>
    <scope>NUCLEOTIDE SEQUENCE [LARGE SCALE GENOMIC DNA]</scope>
    <source>
        <strain evidence="3">ATCC 17588 / DSM 5190 / CCUG 11256 / JCM 5965 / LMG 11199 / NCIMB 11358 / Stanier 221</strain>
    </source>
</reference>
<accession>F8H5T9</accession>
<name>F8H5T9_STUS2</name>
<dbReference type="AlphaFoldDB" id="F8H5T9"/>
<evidence type="ECO:0000313" key="2">
    <source>
        <dbReference type="EMBL" id="AEJ07295.1"/>
    </source>
</evidence>
<dbReference type="KEGG" id="psz:PSTAB_4014"/>
<reference evidence="3" key="3">
    <citation type="submission" date="2011-06" db="EMBL/GenBank/DDBJ databases">
        <title>Complete genome sequence of Pseudomonas stutzeri strain CGMCC 1.1803.</title>
        <authorList>
            <person name="Yan Y."/>
            <person name="Chen M."/>
            <person name="Lu W."/>
            <person name="Zhang W."/>
            <person name="Ping S."/>
            <person name="Lin M."/>
        </authorList>
    </citation>
    <scope>NUCLEOTIDE SEQUENCE [LARGE SCALE GENOMIC DNA]</scope>
    <source>
        <strain evidence="3">ATCC 17588 / DSM 5190 / CCUG 11256 / JCM 5965 / LMG 11199 / NCIMB 11358 / Stanier 221</strain>
    </source>
</reference>
<dbReference type="Proteomes" id="UP000008932">
    <property type="component" value="Chromosome"/>
</dbReference>
<reference key="2">
    <citation type="submission" date="2011-06" db="EMBL/GenBank/DDBJ databases">
        <title>Complete Genome Sequence of Pseudomonas stutzeri Strain CGMCC 1.1803.</title>
        <authorList>
            <person name="Yan Y."/>
            <person name="Chen M."/>
            <person name="Lu W."/>
            <person name="Zhang W."/>
            <person name="Ping S."/>
            <person name="Lin M."/>
        </authorList>
    </citation>
    <scope>NUCLEOTIDE SEQUENCE</scope>
    <source>
        <strain>ATCC 17588</strain>
    </source>
</reference>
<feature type="compositionally biased region" description="Basic and acidic residues" evidence="1">
    <location>
        <begin position="14"/>
        <end position="23"/>
    </location>
</feature>
<feature type="region of interest" description="Disordered" evidence="1">
    <location>
        <begin position="1"/>
        <end position="23"/>
    </location>
</feature>
<dbReference type="HOGENOM" id="CLU_3156960_0_0_6"/>
<evidence type="ECO:0000256" key="1">
    <source>
        <dbReference type="SAM" id="MobiDB-lite"/>
    </source>
</evidence>
<evidence type="ECO:0000313" key="3">
    <source>
        <dbReference type="Proteomes" id="UP000008932"/>
    </source>
</evidence>
<gene>
    <name evidence="2" type="ordered locus">PSTAB_4014</name>
</gene>